<protein>
    <submittedName>
        <fullName evidence="2">Uncharacterized protein</fullName>
    </submittedName>
</protein>
<sequence>MVRLRPSPSGYICAAGSGQWERDEARWAWPPRTGLAVKYPPFRISRATSDTLSSQQPSSTDVFNRAPLRQQDSTQDLDIFCDEDSYSCFRATTWPATTK</sequence>
<comment type="caution">
    <text evidence="2">The sequence shown here is derived from an EMBL/GenBank/DDBJ whole genome shotgun (WGS) entry which is preliminary data.</text>
</comment>
<dbReference type="AlphaFoldDB" id="A0A8K0G422"/>
<reference evidence="2" key="1">
    <citation type="submission" date="2019-08" db="EMBL/GenBank/DDBJ databases">
        <title>The genome of the North American firefly Photinus pyralis.</title>
        <authorList>
            <consortium name="Photinus pyralis genome working group"/>
            <person name="Fallon T.R."/>
            <person name="Sander Lower S.E."/>
            <person name="Weng J.-K."/>
        </authorList>
    </citation>
    <scope>NUCLEOTIDE SEQUENCE</scope>
    <source>
        <strain evidence="2">TRF0915ILg1</strain>
        <tissue evidence="2">Whole body</tissue>
    </source>
</reference>
<feature type="region of interest" description="Disordered" evidence="1">
    <location>
        <begin position="48"/>
        <end position="68"/>
    </location>
</feature>
<evidence type="ECO:0000313" key="3">
    <source>
        <dbReference type="Proteomes" id="UP000801492"/>
    </source>
</evidence>
<evidence type="ECO:0000313" key="2">
    <source>
        <dbReference type="EMBL" id="KAF2890925.1"/>
    </source>
</evidence>
<name>A0A8K0G422_IGNLU</name>
<evidence type="ECO:0000256" key="1">
    <source>
        <dbReference type="SAM" id="MobiDB-lite"/>
    </source>
</evidence>
<accession>A0A8K0G422</accession>
<dbReference type="EMBL" id="VTPC01043723">
    <property type="protein sequence ID" value="KAF2890925.1"/>
    <property type="molecule type" value="Genomic_DNA"/>
</dbReference>
<keyword evidence="3" id="KW-1185">Reference proteome</keyword>
<dbReference type="Proteomes" id="UP000801492">
    <property type="component" value="Unassembled WGS sequence"/>
</dbReference>
<gene>
    <name evidence="2" type="ORF">ILUMI_15248</name>
</gene>
<feature type="compositionally biased region" description="Polar residues" evidence="1">
    <location>
        <begin position="48"/>
        <end position="62"/>
    </location>
</feature>
<proteinExistence type="predicted"/>
<organism evidence="2 3">
    <name type="scientific">Ignelater luminosus</name>
    <name type="common">Cucubano</name>
    <name type="synonym">Pyrophorus luminosus</name>
    <dbReference type="NCBI Taxonomy" id="2038154"/>
    <lineage>
        <taxon>Eukaryota</taxon>
        <taxon>Metazoa</taxon>
        <taxon>Ecdysozoa</taxon>
        <taxon>Arthropoda</taxon>
        <taxon>Hexapoda</taxon>
        <taxon>Insecta</taxon>
        <taxon>Pterygota</taxon>
        <taxon>Neoptera</taxon>
        <taxon>Endopterygota</taxon>
        <taxon>Coleoptera</taxon>
        <taxon>Polyphaga</taxon>
        <taxon>Elateriformia</taxon>
        <taxon>Elateroidea</taxon>
        <taxon>Elateridae</taxon>
        <taxon>Agrypninae</taxon>
        <taxon>Pyrophorini</taxon>
        <taxon>Ignelater</taxon>
    </lineage>
</organism>